<dbReference type="RefSeq" id="WP_244772317.1">
    <property type="nucleotide sequence ID" value="NZ_CP094929.1"/>
</dbReference>
<evidence type="ECO:0000256" key="1">
    <source>
        <dbReference type="ARBA" id="ARBA00004635"/>
    </source>
</evidence>
<reference evidence="9" key="1">
    <citation type="journal article" date="2024" name="J Bioinform Genom">
        <title>Complete genome sequence of the type strain bacterium Sphaerochaeta associata GLS2t (VKM B-2742)t.</title>
        <authorList>
            <person name="Troshina O.Y."/>
            <person name="Tepeeva A.N."/>
            <person name="Arzamasceva V.O."/>
            <person name="Whitman W.B."/>
            <person name="Varghese N."/>
            <person name="Shapiro N."/>
            <person name="Woyke T."/>
            <person name="Kripides N.C."/>
            <person name="Vasilenko O.V."/>
        </authorList>
    </citation>
    <scope>NUCLEOTIDE SEQUENCE [LARGE SCALE GENOMIC DNA]</scope>
    <source>
        <strain evidence="9">GLS2T</strain>
    </source>
</reference>
<dbReference type="Gene3D" id="3.40.190.10">
    <property type="entry name" value="Periplasmic binding protein-like II"/>
    <property type="match status" value="2"/>
</dbReference>
<evidence type="ECO:0000256" key="6">
    <source>
        <dbReference type="PIRNR" id="PIRNR002854"/>
    </source>
</evidence>
<dbReference type="InterPro" id="IPR004872">
    <property type="entry name" value="Lipoprotein_NlpA"/>
</dbReference>
<organism evidence="8 9">
    <name type="scientific">Sphaerochaeta associata</name>
    <dbReference type="NCBI Taxonomy" id="1129264"/>
    <lineage>
        <taxon>Bacteria</taxon>
        <taxon>Pseudomonadati</taxon>
        <taxon>Spirochaetota</taxon>
        <taxon>Spirochaetia</taxon>
        <taxon>Spirochaetales</taxon>
        <taxon>Sphaerochaetaceae</taxon>
        <taxon>Sphaerochaeta</taxon>
    </lineage>
</organism>
<evidence type="ECO:0000256" key="4">
    <source>
        <dbReference type="ARBA" id="ARBA00023139"/>
    </source>
</evidence>
<gene>
    <name evidence="8" type="ORF">MUG09_15380</name>
</gene>
<evidence type="ECO:0000256" key="5">
    <source>
        <dbReference type="ARBA" id="ARBA00023288"/>
    </source>
</evidence>
<protein>
    <recommendedName>
        <fullName evidence="6">Lipoprotein</fullName>
    </recommendedName>
</protein>
<dbReference type="Proteomes" id="UP000829708">
    <property type="component" value="Chromosome"/>
</dbReference>
<keyword evidence="2 7" id="KW-0732">Signal</keyword>
<dbReference type="PIRSF" id="PIRSF002854">
    <property type="entry name" value="MetQ"/>
    <property type="match status" value="1"/>
</dbReference>
<accession>A0ABY4D9I9</accession>
<evidence type="ECO:0000313" key="9">
    <source>
        <dbReference type="Proteomes" id="UP000829708"/>
    </source>
</evidence>
<comment type="subcellular location">
    <subcellularLocation>
        <location evidence="1">Membrane</location>
        <topology evidence="1">Lipid-anchor</topology>
    </subcellularLocation>
</comment>
<name>A0ABY4D9I9_9SPIR</name>
<evidence type="ECO:0000256" key="2">
    <source>
        <dbReference type="ARBA" id="ARBA00022729"/>
    </source>
</evidence>
<keyword evidence="4" id="KW-0564">Palmitate</keyword>
<keyword evidence="5 6" id="KW-0449">Lipoprotein</keyword>
<comment type="similarity">
    <text evidence="6">Belongs to the nlpA lipoprotein family.</text>
</comment>
<feature type="chain" id="PRO_5046839781" description="Lipoprotein" evidence="7">
    <location>
        <begin position="20"/>
        <end position="268"/>
    </location>
</feature>
<dbReference type="SUPFAM" id="SSF53850">
    <property type="entry name" value="Periplasmic binding protein-like II"/>
    <property type="match status" value="1"/>
</dbReference>
<dbReference type="EMBL" id="CP094929">
    <property type="protein sequence ID" value="UOM50941.1"/>
    <property type="molecule type" value="Genomic_DNA"/>
</dbReference>
<keyword evidence="9" id="KW-1185">Reference proteome</keyword>
<dbReference type="Pfam" id="PF03180">
    <property type="entry name" value="Lipoprotein_9"/>
    <property type="match status" value="1"/>
</dbReference>
<evidence type="ECO:0000256" key="7">
    <source>
        <dbReference type="SAM" id="SignalP"/>
    </source>
</evidence>
<dbReference type="CDD" id="cd13597">
    <property type="entry name" value="PBP2_lipoprotein_Tp32"/>
    <property type="match status" value="1"/>
</dbReference>
<sequence length="268" mass="28662">MKKILSITLVLLLAFSLFAAGTKEQATSKTIVVGATPEPHAAFLNLIVEDLAAEGYTLKVQEFTDYVTPNEALESGELDANFFQHIPYLESFNKEKGYHLANAGGIHVEPFALYSKKYKALTDLPNGATIAIPNDPTNEGRALLLLQSAGLLTLAANAGLEATPLDVTANPKNFKFREIEAASLPRVLQDVDAAIINGNYAIPAGLIATRDGLIVEGSDSPYVNVVAVKQGRESDAAIVALVKALRGEKIKAYVAQHYTNGEVVLVSK</sequence>
<evidence type="ECO:0000313" key="8">
    <source>
        <dbReference type="EMBL" id="UOM50941.1"/>
    </source>
</evidence>
<feature type="signal peptide" evidence="7">
    <location>
        <begin position="1"/>
        <end position="19"/>
    </location>
</feature>
<dbReference type="PANTHER" id="PTHR30429">
    <property type="entry name" value="D-METHIONINE-BINDING LIPOPROTEIN METQ"/>
    <property type="match status" value="1"/>
</dbReference>
<proteinExistence type="inferred from homology"/>
<evidence type="ECO:0000256" key="3">
    <source>
        <dbReference type="ARBA" id="ARBA00023136"/>
    </source>
</evidence>
<keyword evidence="3" id="KW-0472">Membrane</keyword>
<dbReference type="PANTHER" id="PTHR30429:SF0">
    <property type="entry name" value="METHIONINE-BINDING LIPOPROTEIN METQ"/>
    <property type="match status" value="1"/>
</dbReference>